<dbReference type="NCBIfam" id="NF005451">
    <property type="entry name" value="PRK07044.1"/>
    <property type="match status" value="1"/>
</dbReference>
<comment type="similarity">
    <text evidence="1">Belongs to the aldolase class II family.</text>
</comment>
<keyword evidence="4" id="KW-1185">Reference proteome</keyword>
<dbReference type="OrthoDB" id="8859181at2"/>
<reference evidence="3 4" key="1">
    <citation type="submission" date="2016-10" db="EMBL/GenBank/DDBJ databases">
        <authorList>
            <person name="de Groot N.N."/>
        </authorList>
    </citation>
    <scope>NUCLEOTIDE SEQUENCE [LARGE SCALE GENOMIC DNA]</scope>
    <source>
        <strain evidence="3 4">LMG 23650</strain>
    </source>
</reference>
<dbReference type="Gene3D" id="3.40.225.10">
    <property type="entry name" value="Class II aldolase/adducin N-terminal domain"/>
    <property type="match status" value="1"/>
</dbReference>
<dbReference type="SUPFAM" id="SSF53639">
    <property type="entry name" value="AraD/HMP-PK domain-like"/>
    <property type="match status" value="1"/>
</dbReference>
<gene>
    <name evidence="3" type="ORF">SAMN05192543_102565</name>
</gene>
<dbReference type="Proteomes" id="UP000199548">
    <property type="component" value="Unassembled WGS sequence"/>
</dbReference>
<dbReference type="SMART" id="SM01007">
    <property type="entry name" value="Aldolase_II"/>
    <property type="match status" value="1"/>
</dbReference>
<dbReference type="InterPro" id="IPR001303">
    <property type="entry name" value="Aldolase_II/adducin_N"/>
</dbReference>
<dbReference type="GO" id="GO:0005856">
    <property type="term" value="C:cytoskeleton"/>
    <property type="evidence" value="ECO:0007669"/>
    <property type="project" value="TreeGrafter"/>
</dbReference>
<evidence type="ECO:0000313" key="3">
    <source>
        <dbReference type="EMBL" id="SFI24057.1"/>
    </source>
</evidence>
<proteinExistence type="inferred from homology"/>
<evidence type="ECO:0000256" key="1">
    <source>
        <dbReference type="ARBA" id="ARBA00037961"/>
    </source>
</evidence>
<dbReference type="Pfam" id="PF00596">
    <property type="entry name" value="Aldolase_II"/>
    <property type="match status" value="1"/>
</dbReference>
<evidence type="ECO:0000259" key="2">
    <source>
        <dbReference type="SMART" id="SM01007"/>
    </source>
</evidence>
<dbReference type="AlphaFoldDB" id="A0A1I3GKR6"/>
<dbReference type="PANTHER" id="PTHR10672:SF3">
    <property type="entry name" value="PROTEIN HU-LI TAI SHAO"/>
    <property type="match status" value="1"/>
</dbReference>
<name>A0A1I3GKR6_9BURK</name>
<feature type="domain" description="Class II aldolase/adducin N-terminal" evidence="2">
    <location>
        <begin position="9"/>
        <end position="189"/>
    </location>
</feature>
<protein>
    <submittedName>
        <fullName evidence="3">Ribulose-5-phosphate 4-epimerase/Fuculose-1-phosphate aldolase</fullName>
    </submittedName>
</protein>
<organism evidence="3 4">
    <name type="scientific">Paraburkholderia megapolitana</name>
    <dbReference type="NCBI Taxonomy" id="420953"/>
    <lineage>
        <taxon>Bacteria</taxon>
        <taxon>Pseudomonadati</taxon>
        <taxon>Pseudomonadota</taxon>
        <taxon>Betaproteobacteria</taxon>
        <taxon>Burkholderiales</taxon>
        <taxon>Burkholderiaceae</taxon>
        <taxon>Paraburkholderia</taxon>
    </lineage>
</organism>
<dbReference type="InterPro" id="IPR051017">
    <property type="entry name" value="Aldolase-II_Adducin_sf"/>
</dbReference>
<dbReference type="STRING" id="420953.SAMN05192543_102565"/>
<dbReference type="RefSeq" id="WP_091010259.1">
    <property type="nucleotide sequence ID" value="NZ_CP041745.1"/>
</dbReference>
<accession>A0A1I3GKR6</accession>
<dbReference type="EMBL" id="FOQU01000002">
    <property type="protein sequence ID" value="SFI24057.1"/>
    <property type="molecule type" value="Genomic_DNA"/>
</dbReference>
<evidence type="ECO:0000313" key="4">
    <source>
        <dbReference type="Proteomes" id="UP000199548"/>
    </source>
</evidence>
<dbReference type="GO" id="GO:0051015">
    <property type="term" value="F:actin filament binding"/>
    <property type="evidence" value="ECO:0007669"/>
    <property type="project" value="TreeGrafter"/>
</dbReference>
<dbReference type="PANTHER" id="PTHR10672">
    <property type="entry name" value="ADDUCIN"/>
    <property type="match status" value="1"/>
</dbReference>
<sequence length="242" mass="26961">MQTEAELRVDLAACFRLIHLYGWDDIVFTHISVRVPGSGHQFLINRFDLTFEEITASNLVKVDFSGDEAVVRELRVNPAGLVIHSAIQENRPDAECVVHCHTQAGIAVSSQRDGLLPVSQQAMLVLGSLGYHDYEGLVLHDDEKPRLVKSLGQNEYLMLRHHGLLTVGRTVADAFKRMYTLQRACETQIMAQSGGAALAVVAPAARERLREDVRRVTKGNDGALIWPALLRRLDRLDPGYKD</sequence>
<dbReference type="InterPro" id="IPR036409">
    <property type="entry name" value="Aldolase_II/adducin_N_sf"/>
</dbReference>